<evidence type="ECO:0000256" key="5">
    <source>
        <dbReference type="ARBA" id="ARBA00023136"/>
    </source>
</evidence>
<dbReference type="GO" id="GO:0016301">
    <property type="term" value="F:kinase activity"/>
    <property type="evidence" value="ECO:0007669"/>
    <property type="project" value="UniProtKB-KW"/>
</dbReference>
<comment type="subcellular location">
    <subcellularLocation>
        <location evidence="1">Cell membrane</location>
        <topology evidence="1">Multi-pass membrane protein</topology>
    </subcellularLocation>
</comment>
<gene>
    <name evidence="6" type="ORF">G3W61_09905</name>
</gene>
<sequence length="511" mass="56144">MEGMRYATRGLLTATAYCLAFQLTWHCSLDQWYLPAGLRIACLLFIPYRLVPWVLLGDVCALLMLRVPAIAGMGVNPAWAYGSSCILGPAISLVPIAIRHKLRKVHSNEALLIPLLLVAALWGALCTQSINILLDGPSTAIGGIKLVRFVVGDYLGMLMIVLPVLLWMRREDAETPGRLTTHSASALFATAFLFALATLPESQLVRLGMLSLLIVPAILLTWLHGWRGASIGLVISNAALAFSLRNTGVFGAYDATGFVVQTMLATIATGIFLLGTRISSVLTETRIRLRGEQHAQQNARMSYMWAEKELREHVIGFVDVQVHVNMLRRDIESHLKSRGQNEAAMRMIRTGSIQSRMLHEYINSLYPLEIETHGLYHVFCSASFARVSHTEVCSSMLRGDPSVLSVGLQLAVYRCTLAAVSSLSPGGRFIIKARVGKTRGIQGIAVAVVVEHAQCTPVDRATYENASVLSRRIKTYGGALKHHHTKISFYLTEPLGSKLLFRYDDPVVIGQ</sequence>
<keyword evidence="6" id="KW-0418">Kinase</keyword>
<organism evidence="6 7">
    <name type="scientific">Xanthomonas perforans</name>
    <dbReference type="NCBI Taxonomy" id="442694"/>
    <lineage>
        <taxon>Bacteria</taxon>
        <taxon>Pseudomonadati</taxon>
        <taxon>Pseudomonadota</taxon>
        <taxon>Gammaproteobacteria</taxon>
        <taxon>Lysobacterales</taxon>
        <taxon>Lysobacteraceae</taxon>
        <taxon>Xanthomonas</taxon>
    </lineage>
</organism>
<reference evidence="6 7" key="1">
    <citation type="submission" date="2019-11" db="EMBL/GenBank/DDBJ databases">
        <title>Genome-resolved metagenomics to study the prevalence of co-infection and intraspecific heterogeneity among plant pathogen metapopulations.</title>
        <authorList>
            <person name="Newberry E."/>
            <person name="Bhandari R."/>
            <person name="Kemble J."/>
            <person name="Sikora E."/>
            <person name="Potnis N."/>
        </authorList>
    </citation>
    <scope>NUCLEOTIDE SEQUENCE [LARGE SCALE GENOMIC DNA]</scope>
    <source>
        <strain evidence="6">Xp_Tom_Tuscaloosa_18b</strain>
    </source>
</reference>
<evidence type="ECO:0000313" key="6">
    <source>
        <dbReference type="EMBL" id="NEL76563.1"/>
    </source>
</evidence>
<dbReference type="GO" id="GO:0005886">
    <property type="term" value="C:plasma membrane"/>
    <property type="evidence" value="ECO:0007669"/>
    <property type="project" value="UniProtKB-SubCell"/>
</dbReference>
<keyword evidence="2" id="KW-1003">Cell membrane</keyword>
<proteinExistence type="predicted"/>
<dbReference type="RefSeq" id="WP_127170475.1">
    <property type="nucleotide sequence ID" value="NZ_JARVVL010000010.1"/>
</dbReference>
<dbReference type="Pfam" id="PF05231">
    <property type="entry name" value="MASE1"/>
    <property type="match status" value="1"/>
</dbReference>
<dbReference type="AlphaFoldDB" id="A0A6L9VPW9"/>
<keyword evidence="5" id="KW-0472">Membrane</keyword>
<comment type="caution">
    <text evidence="6">The sequence shown here is derived from an EMBL/GenBank/DDBJ whole genome shotgun (WGS) entry which is preliminary data.</text>
</comment>
<dbReference type="Proteomes" id="UP000471082">
    <property type="component" value="Unassembled WGS sequence"/>
</dbReference>
<name>A0A6L9VPW9_XANPE</name>
<keyword evidence="4" id="KW-1133">Transmembrane helix</keyword>
<evidence type="ECO:0000256" key="1">
    <source>
        <dbReference type="ARBA" id="ARBA00004651"/>
    </source>
</evidence>
<dbReference type="EMBL" id="JAAGYU010000036">
    <property type="protein sequence ID" value="NEL76563.1"/>
    <property type="molecule type" value="Genomic_DNA"/>
</dbReference>
<evidence type="ECO:0000313" key="7">
    <source>
        <dbReference type="Proteomes" id="UP000471082"/>
    </source>
</evidence>
<evidence type="ECO:0000256" key="4">
    <source>
        <dbReference type="ARBA" id="ARBA00022989"/>
    </source>
</evidence>
<evidence type="ECO:0000256" key="3">
    <source>
        <dbReference type="ARBA" id="ARBA00022692"/>
    </source>
</evidence>
<protein>
    <submittedName>
        <fullName evidence="6">Histidine kinase</fullName>
    </submittedName>
</protein>
<keyword evidence="3" id="KW-0812">Transmembrane</keyword>
<evidence type="ECO:0000256" key="2">
    <source>
        <dbReference type="ARBA" id="ARBA00022475"/>
    </source>
</evidence>
<accession>A0A6L9VPW9</accession>
<dbReference type="InterPro" id="IPR007895">
    <property type="entry name" value="MASE1"/>
</dbReference>
<keyword evidence="6" id="KW-0808">Transferase</keyword>